<evidence type="ECO:0008006" key="6">
    <source>
        <dbReference type="Google" id="ProtNLM"/>
    </source>
</evidence>
<dbReference type="RefSeq" id="XP_009026027.1">
    <property type="nucleotide sequence ID" value="XM_009027779.1"/>
</dbReference>
<protein>
    <recommendedName>
        <fullName evidence="6">Corticotropin-releasing factor domain-containing protein</fullName>
    </recommendedName>
</protein>
<dbReference type="KEGG" id="hro:HELRODRAFT_178922"/>
<dbReference type="AlphaFoldDB" id="T1FDW5"/>
<keyword evidence="2" id="KW-0732">Signal</keyword>
<accession>T1FDW5</accession>
<dbReference type="CTD" id="20207014"/>
<dbReference type="EnsemblMetazoa" id="HelroT178922">
    <property type="protein sequence ID" value="HelroP178922"/>
    <property type="gene ID" value="HelroG178922"/>
</dbReference>
<dbReference type="Proteomes" id="UP000015101">
    <property type="component" value="Unassembled WGS sequence"/>
</dbReference>
<evidence type="ECO:0000313" key="3">
    <source>
        <dbReference type="EMBL" id="ESN96002.1"/>
    </source>
</evidence>
<reference evidence="4" key="3">
    <citation type="submission" date="2015-06" db="UniProtKB">
        <authorList>
            <consortium name="EnsemblMetazoa"/>
        </authorList>
    </citation>
    <scope>IDENTIFICATION</scope>
</reference>
<reference evidence="5" key="1">
    <citation type="submission" date="2012-12" db="EMBL/GenBank/DDBJ databases">
        <authorList>
            <person name="Hellsten U."/>
            <person name="Grimwood J."/>
            <person name="Chapman J.A."/>
            <person name="Shapiro H."/>
            <person name="Aerts A."/>
            <person name="Otillar R.P."/>
            <person name="Terry A.Y."/>
            <person name="Boore J.L."/>
            <person name="Simakov O."/>
            <person name="Marletaz F."/>
            <person name="Cho S.-J."/>
            <person name="Edsinger-Gonzales E."/>
            <person name="Havlak P."/>
            <person name="Kuo D.-H."/>
            <person name="Larsson T."/>
            <person name="Lv J."/>
            <person name="Arendt D."/>
            <person name="Savage R."/>
            <person name="Osoegawa K."/>
            <person name="de Jong P."/>
            <person name="Lindberg D.R."/>
            <person name="Seaver E.C."/>
            <person name="Weisblat D.A."/>
            <person name="Putnam N.H."/>
            <person name="Grigoriev I.V."/>
            <person name="Rokhsar D.S."/>
        </authorList>
    </citation>
    <scope>NUCLEOTIDE SEQUENCE</scope>
</reference>
<feature type="region of interest" description="Disordered" evidence="1">
    <location>
        <begin position="40"/>
        <end position="60"/>
    </location>
</feature>
<dbReference type="InParanoid" id="T1FDW5"/>
<dbReference type="EMBL" id="KB097496">
    <property type="protein sequence ID" value="ESN96002.1"/>
    <property type="molecule type" value="Genomic_DNA"/>
</dbReference>
<feature type="signal peptide" evidence="2">
    <location>
        <begin position="1"/>
        <end position="22"/>
    </location>
</feature>
<name>T1FDW5_HELRO</name>
<evidence type="ECO:0000256" key="2">
    <source>
        <dbReference type="SAM" id="SignalP"/>
    </source>
</evidence>
<evidence type="ECO:0000256" key="1">
    <source>
        <dbReference type="SAM" id="MobiDB-lite"/>
    </source>
</evidence>
<feature type="compositionally biased region" description="Low complexity" evidence="1">
    <location>
        <begin position="51"/>
        <end position="60"/>
    </location>
</feature>
<evidence type="ECO:0000313" key="5">
    <source>
        <dbReference type="Proteomes" id="UP000015101"/>
    </source>
</evidence>
<sequence length="124" mass="14319">MFLKYLLLLILFFSFDNSSIIASSILPPHQQHLRTSNAVYYEHNNDGGGDNNSNNYSNNNNYYDLEQESMEIKSQPGHTFSELSNRIGHRTKLAFLNDHLIRRARSGNEKRKNNWAQGNMAVWG</sequence>
<feature type="chain" id="PRO_5010980516" description="Corticotropin-releasing factor domain-containing protein" evidence="2">
    <location>
        <begin position="23"/>
        <end position="124"/>
    </location>
</feature>
<dbReference type="EMBL" id="AMQM01006626">
    <property type="status" value="NOT_ANNOTATED_CDS"/>
    <property type="molecule type" value="Genomic_DNA"/>
</dbReference>
<organism evidence="4 5">
    <name type="scientific">Helobdella robusta</name>
    <name type="common">Californian leech</name>
    <dbReference type="NCBI Taxonomy" id="6412"/>
    <lineage>
        <taxon>Eukaryota</taxon>
        <taxon>Metazoa</taxon>
        <taxon>Spiralia</taxon>
        <taxon>Lophotrochozoa</taxon>
        <taxon>Annelida</taxon>
        <taxon>Clitellata</taxon>
        <taxon>Hirudinea</taxon>
        <taxon>Rhynchobdellida</taxon>
        <taxon>Glossiphoniidae</taxon>
        <taxon>Helobdella</taxon>
    </lineage>
</organism>
<reference evidence="3 5" key="2">
    <citation type="journal article" date="2013" name="Nature">
        <title>Insights into bilaterian evolution from three spiralian genomes.</title>
        <authorList>
            <person name="Simakov O."/>
            <person name="Marletaz F."/>
            <person name="Cho S.J."/>
            <person name="Edsinger-Gonzales E."/>
            <person name="Havlak P."/>
            <person name="Hellsten U."/>
            <person name="Kuo D.H."/>
            <person name="Larsson T."/>
            <person name="Lv J."/>
            <person name="Arendt D."/>
            <person name="Savage R."/>
            <person name="Osoegawa K."/>
            <person name="de Jong P."/>
            <person name="Grimwood J."/>
            <person name="Chapman J.A."/>
            <person name="Shapiro H."/>
            <person name="Aerts A."/>
            <person name="Otillar R.P."/>
            <person name="Terry A.Y."/>
            <person name="Boore J.L."/>
            <person name="Grigoriev I.V."/>
            <person name="Lindberg D.R."/>
            <person name="Seaver E.C."/>
            <person name="Weisblat D.A."/>
            <person name="Putnam N.H."/>
            <person name="Rokhsar D.S."/>
        </authorList>
    </citation>
    <scope>NUCLEOTIDE SEQUENCE</scope>
</reference>
<evidence type="ECO:0000313" key="4">
    <source>
        <dbReference type="EnsemblMetazoa" id="HelroP178922"/>
    </source>
</evidence>
<dbReference type="HOGENOM" id="CLU_2006380_0_0_1"/>
<keyword evidence="5" id="KW-1185">Reference proteome</keyword>
<gene>
    <name evidence="4" type="primary">20207014</name>
    <name evidence="3" type="ORF">HELRODRAFT_178922</name>
</gene>
<dbReference type="GeneID" id="20207014"/>
<proteinExistence type="predicted"/>